<dbReference type="GO" id="GO:0012505">
    <property type="term" value="C:endomembrane system"/>
    <property type="evidence" value="ECO:0007669"/>
    <property type="project" value="UniProtKB-SubCell"/>
</dbReference>
<dbReference type="GeneID" id="35872349"/>
<dbReference type="InterPro" id="IPR052527">
    <property type="entry name" value="Metal_cation-efflux_comp"/>
</dbReference>
<evidence type="ECO:0000256" key="1">
    <source>
        <dbReference type="ARBA" id="ARBA00004127"/>
    </source>
</evidence>
<accession>A0A1I5LUU5</accession>
<sequence length="153" mass="16998">MDSLKLKIPPLVLVVITLVVMKAISVGLPTNATLANLPLLFPILLVGFGGAVMVAGVYEFRRKQTTVNPMLKTASSALVSDGVYRFTRNPMYLGMLCILVAAALLWNSAYALLGCVSFVLYMNAFQISPEEDYLTELFPDSYPEYKTRVRRWL</sequence>
<evidence type="ECO:0000313" key="6">
    <source>
        <dbReference type="EMBL" id="SFP01109.1"/>
    </source>
</evidence>
<dbReference type="InterPro" id="IPR007318">
    <property type="entry name" value="Phopholipid_MeTrfase"/>
</dbReference>
<reference evidence="6 7" key="1">
    <citation type="submission" date="2016-10" db="EMBL/GenBank/DDBJ databases">
        <authorList>
            <person name="de Groot N.N."/>
        </authorList>
    </citation>
    <scope>NUCLEOTIDE SEQUENCE [LARGE SCALE GENOMIC DNA]</scope>
    <source>
        <strain evidence="6 7">DSM 15893</strain>
    </source>
</reference>
<dbReference type="GO" id="GO:0032259">
    <property type="term" value="P:methylation"/>
    <property type="evidence" value="ECO:0007669"/>
    <property type="project" value="UniProtKB-KW"/>
</dbReference>
<dbReference type="AlphaFoldDB" id="A0A1I5LUU5"/>
<evidence type="ECO:0000256" key="3">
    <source>
        <dbReference type="ARBA" id="ARBA00022989"/>
    </source>
</evidence>
<feature type="transmembrane region" description="Helical" evidence="5">
    <location>
        <begin position="39"/>
        <end position="60"/>
    </location>
</feature>
<dbReference type="PANTHER" id="PTHR43847">
    <property type="entry name" value="BLL3993 PROTEIN"/>
    <property type="match status" value="1"/>
</dbReference>
<keyword evidence="3 5" id="KW-1133">Transmembrane helix</keyword>
<protein>
    <submittedName>
        <fullName evidence="6">Protein-S-isoprenylcysteine O-methyltransferase Ste14</fullName>
    </submittedName>
</protein>
<dbReference type="PANTHER" id="PTHR43847:SF1">
    <property type="entry name" value="BLL3993 PROTEIN"/>
    <property type="match status" value="1"/>
</dbReference>
<keyword evidence="6" id="KW-0489">Methyltransferase</keyword>
<keyword evidence="4 5" id="KW-0472">Membrane</keyword>
<proteinExistence type="predicted"/>
<dbReference type="RefSeq" id="WP_074925623.1">
    <property type="nucleotide sequence ID" value="NZ_FOWR01000006.1"/>
</dbReference>
<comment type="subcellular location">
    <subcellularLocation>
        <location evidence="1">Endomembrane system</location>
        <topology evidence="1">Multi-pass membrane protein</topology>
    </subcellularLocation>
</comment>
<evidence type="ECO:0000256" key="4">
    <source>
        <dbReference type="ARBA" id="ARBA00023136"/>
    </source>
</evidence>
<name>A0A1I5LUU5_9GAMM</name>
<evidence type="ECO:0000256" key="5">
    <source>
        <dbReference type="SAM" id="Phobius"/>
    </source>
</evidence>
<evidence type="ECO:0000256" key="2">
    <source>
        <dbReference type="ARBA" id="ARBA00022692"/>
    </source>
</evidence>
<dbReference type="Gene3D" id="1.20.120.1630">
    <property type="match status" value="1"/>
</dbReference>
<dbReference type="Pfam" id="PF04191">
    <property type="entry name" value="PEMT"/>
    <property type="match status" value="1"/>
</dbReference>
<feature type="transmembrane region" description="Helical" evidence="5">
    <location>
        <begin position="12"/>
        <end position="33"/>
    </location>
</feature>
<dbReference type="EMBL" id="FOWR01000006">
    <property type="protein sequence ID" value="SFP01109.1"/>
    <property type="molecule type" value="Genomic_DNA"/>
</dbReference>
<dbReference type="GO" id="GO:0008168">
    <property type="term" value="F:methyltransferase activity"/>
    <property type="evidence" value="ECO:0007669"/>
    <property type="project" value="UniProtKB-KW"/>
</dbReference>
<evidence type="ECO:0000313" key="7">
    <source>
        <dbReference type="Proteomes" id="UP000182692"/>
    </source>
</evidence>
<keyword evidence="2 5" id="KW-0812">Transmembrane</keyword>
<dbReference type="OrthoDB" id="9811969at2"/>
<organism evidence="6 7">
    <name type="scientific">Enterovibrio norvegicus DSM 15893</name>
    <dbReference type="NCBI Taxonomy" id="1121869"/>
    <lineage>
        <taxon>Bacteria</taxon>
        <taxon>Pseudomonadati</taxon>
        <taxon>Pseudomonadota</taxon>
        <taxon>Gammaproteobacteria</taxon>
        <taxon>Vibrionales</taxon>
        <taxon>Vibrionaceae</taxon>
        <taxon>Enterovibrio</taxon>
    </lineage>
</organism>
<feature type="transmembrane region" description="Helical" evidence="5">
    <location>
        <begin position="92"/>
        <end position="121"/>
    </location>
</feature>
<dbReference type="Proteomes" id="UP000182692">
    <property type="component" value="Unassembled WGS sequence"/>
</dbReference>
<gene>
    <name evidence="6" type="ORF">SAMN03084138_01091</name>
</gene>
<dbReference type="STRING" id="1121869.SAMN03084138_01091"/>
<keyword evidence="6" id="KW-0808">Transferase</keyword>